<keyword evidence="2" id="KW-1185">Reference proteome</keyword>
<proteinExistence type="predicted"/>
<accession>A0ACC4D421</accession>
<organism evidence="1 2">
    <name type="scientific">Populus alba</name>
    <name type="common">White poplar</name>
    <dbReference type="NCBI Taxonomy" id="43335"/>
    <lineage>
        <taxon>Eukaryota</taxon>
        <taxon>Viridiplantae</taxon>
        <taxon>Streptophyta</taxon>
        <taxon>Embryophyta</taxon>
        <taxon>Tracheophyta</taxon>
        <taxon>Spermatophyta</taxon>
        <taxon>Magnoliopsida</taxon>
        <taxon>eudicotyledons</taxon>
        <taxon>Gunneridae</taxon>
        <taxon>Pentapetalae</taxon>
        <taxon>rosids</taxon>
        <taxon>fabids</taxon>
        <taxon>Malpighiales</taxon>
        <taxon>Salicaceae</taxon>
        <taxon>Saliceae</taxon>
        <taxon>Populus</taxon>
    </lineage>
</organism>
<sequence>MGSDNNNVINRKDYILLKDFRKEIEVENEKDFSISFWVYLINSSTAAFPATIIKQVYSDISSDAPFLVLNEKKIMTLFPFFHAHKETTNFSNSTSMEIEFPLENWIHVGCEVVTDMLRFHINGKIVGEQPQSFSLDKSSNSNGLRKITLAGAGGDDGLQGYVHHVEVLPLSMSIKEHYVKDPPVRLSIDLSSTSEIDEDSDRIWNIVGGKASCRRIFSLDVVLLNAICQAVNEELEIVASLVYADSGLPVEKTSDDEDPLLASCDGIEFASYDRPGKLLHGHASLKLKISQLSSKCDNRLFRIKLEIPKFSGYHFLEAFSHPIRCISRSRNPRTSLTWKRPTSAADPLNKYQSFGLCNGSLELQQNSIHKIRPSPSSKRIKLGKERTSATGQPDVACYSDTWTTNQVANEAGTQLARGAENIEEADNSPSVSDSIEERLSDFNIMSSGGYSISDVIIFKYCLGGLTDRALLLKEVATSASEEELFRLANEVSLYSGCSHHRRQIVISKRLIEEGTKFWNSISQNNRHIQWENVIFEIEERFMRITCSSTRSLTEQDFELLRRISGCGEYMAQENFEKIWRWLYPVAFTLTSDSINTIWNSTSPKWIEGFITKEEAELSLQGPRGLQEPGTFVLRFPTSRSWPHPDAGCLIVTYVGSDYTVHHRLLSLDYIYRGGNAVMSALGVLTRYYPVNFWLLSIQFFTFQAQMAKAQYIAFYITVCCIAFIVSKIVISVLLYKRWKRKHLIYEEDGFSGGKMVMFKSAMMQSLKSDELFKKTLKLSYKDIIGSGGYGTVYKLMLNESTAFAVKRLNRGTAERDRGFERELEAMGDIKHRNILTLHGYCTTPQYNLLIYELMPNGSLDTFLHGRSEETKLLDWPSRYKIALGAARGISYLHHDCIPHIIHRDIKSSNILLDQNMEAQVSDFGLATLMEPDKTHVSTLVAGTFGYLAPEYFDTGKATVKGDVYSFGVVLLELLTGRKPTDEEFFKEGTKLVTWVKAVVEHKRGEYVLDSSLKCSPADEINKVFRIAFRADLSSEVASLILGDMASSKAS</sequence>
<reference evidence="1 2" key="1">
    <citation type="journal article" date="2024" name="Plant Biotechnol. J.">
        <title>Genome and CRISPR/Cas9 system of a widespread forest tree (Populus alba) in the world.</title>
        <authorList>
            <person name="Liu Y.J."/>
            <person name="Jiang P.F."/>
            <person name="Han X.M."/>
            <person name="Li X.Y."/>
            <person name="Wang H.M."/>
            <person name="Wang Y.J."/>
            <person name="Wang X.X."/>
            <person name="Zeng Q.Y."/>
        </authorList>
    </citation>
    <scope>NUCLEOTIDE SEQUENCE [LARGE SCALE GENOMIC DNA]</scope>
    <source>
        <strain evidence="2">cv. PAL-ZL1</strain>
    </source>
</reference>
<comment type="caution">
    <text evidence="1">The sequence shown here is derived from an EMBL/GenBank/DDBJ whole genome shotgun (WGS) entry which is preliminary data.</text>
</comment>
<gene>
    <name evidence="1" type="ORF">D5086_003336</name>
</gene>
<evidence type="ECO:0000313" key="2">
    <source>
        <dbReference type="Proteomes" id="UP000309997"/>
    </source>
</evidence>
<evidence type="ECO:0000313" key="1">
    <source>
        <dbReference type="EMBL" id="KAL3612316.1"/>
    </source>
</evidence>
<dbReference type="EMBL" id="RCHU02000001">
    <property type="protein sequence ID" value="KAL3612316.1"/>
    <property type="molecule type" value="Genomic_DNA"/>
</dbReference>
<dbReference type="Proteomes" id="UP000309997">
    <property type="component" value="Unassembled WGS sequence"/>
</dbReference>
<name>A0ACC4D421_POPAL</name>
<protein>
    <submittedName>
        <fullName evidence="1">Uncharacterized protein</fullName>
    </submittedName>
</protein>